<accession>A0AAJ5EEI3</accession>
<evidence type="ECO:0000313" key="4">
    <source>
        <dbReference type="Proteomes" id="UP000297725"/>
    </source>
</evidence>
<dbReference type="RefSeq" id="WP_135255069.1">
    <property type="nucleotide sequence ID" value="NZ_CP038865.1"/>
</dbReference>
<dbReference type="Proteomes" id="UP000297725">
    <property type="component" value="Unassembled WGS sequence"/>
</dbReference>
<keyword evidence="3" id="KW-1185">Reference proteome</keyword>
<protein>
    <submittedName>
        <fullName evidence="2">Uncharacterized protein</fullName>
    </submittedName>
</protein>
<evidence type="ECO:0000313" key="2">
    <source>
        <dbReference type="EMBL" id="TFZ39624.1"/>
    </source>
</evidence>
<dbReference type="EMBL" id="SRHU01000032">
    <property type="protein sequence ID" value="TFZ39624.1"/>
    <property type="molecule type" value="Genomic_DNA"/>
</dbReference>
<evidence type="ECO:0000313" key="3">
    <source>
        <dbReference type="Proteomes" id="UP000296883"/>
    </source>
</evidence>
<sequence length="102" mass="11897">MSDDILPNTQEEKPVDGPTLTFKQKIEKYDELKSVRSQVAIQTADVWQLHKGLFKATHEAGSDEHCELCQRFHYLFELHHELGNQLDIMKKELGFLKTKEKN</sequence>
<reference evidence="2 4" key="1">
    <citation type="submission" date="2019-03" db="EMBL/GenBank/DDBJ databases">
        <title>Vagococcus sp. was isolated fron gut of Carduelis flavirostris.</title>
        <authorList>
            <person name="Ge Y."/>
        </authorList>
    </citation>
    <scope>NUCLEOTIDE SEQUENCE [LARGE SCALE GENOMIC DNA]</scope>
    <source>
        <strain evidence="2 4">CF-210</strain>
    </source>
</reference>
<gene>
    <name evidence="2" type="ORF">E4031_08725</name>
    <name evidence="1" type="ORF">E4Z98_09015</name>
</gene>
<dbReference type="Proteomes" id="UP000296883">
    <property type="component" value="Chromosome"/>
</dbReference>
<reference evidence="1 3" key="2">
    <citation type="journal article" date="2020" name="Int. J. Syst. Evol. Microbiol.">
        <title>Vagococcus xieshaowenii sp. nov., isolated from snow finch (Montifringilla taczanowskii) cloacal content.</title>
        <authorList>
            <person name="Ge Y."/>
            <person name="Yang J."/>
            <person name="Lai X.H."/>
            <person name="Zhang G."/>
            <person name="Jin D."/>
            <person name="Lu S."/>
            <person name="Wang B."/>
            <person name="Huang Y."/>
            <person name="Huang Y."/>
            <person name="Ren Z."/>
            <person name="Zhang X."/>
            <person name="Xu J."/>
        </authorList>
    </citation>
    <scope>NUCLEOTIDE SEQUENCE [LARGE SCALE GENOMIC DNA]</scope>
    <source>
        <strain evidence="3">personal::cf-49</strain>
        <strain evidence="1">Personal::cf-49</strain>
    </source>
</reference>
<name>A0AAJ5EEI3_9ENTE</name>
<dbReference type="EMBL" id="CP038865">
    <property type="protein sequence ID" value="QCA29449.1"/>
    <property type="molecule type" value="Genomic_DNA"/>
</dbReference>
<evidence type="ECO:0000313" key="1">
    <source>
        <dbReference type="EMBL" id="QCA29449.1"/>
    </source>
</evidence>
<proteinExistence type="predicted"/>
<organism evidence="2 4">
    <name type="scientific">Vagococcus xieshaowenii</name>
    <dbReference type="NCBI Taxonomy" id="2562451"/>
    <lineage>
        <taxon>Bacteria</taxon>
        <taxon>Bacillati</taxon>
        <taxon>Bacillota</taxon>
        <taxon>Bacilli</taxon>
        <taxon>Lactobacillales</taxon>
        <taxon>Enterococcaceae</taxon>
        <taxon>Vagococcus</taxon>
    </lineage>
</organism>
<dbReference type="AlphaFoldDB" id="A0AAJ5EEI3"/>